<feature type="region of interest" description="Disordered" evidence="1">
    <location>
        <begin position="335"/>
        <end position="364"/>
    </location>
</feature>
<feature type="compositionally biased region" description="Polar residues" evidence="1">
    <location>
        <begin position="128"/>
        <end position="139"/>
    </location>
</feature>
<dbReference type="EMBL" id="JARQZJ010000011">
    <property type="protein sequence ID" value="KAK9872530.1"/>
    <property type="molecule type" value="Genomic_DNA"/>
</dbReference>
<evidence type="ECO:0000256" key="1">
    <source>
        <dbReference type="SAM" id="MobiDB-lite"/>
    </source>
</evidence>
<proteinExistence type="predicted"/>
<feature type="compositionally biased region" description="Polar residues" evidence="1">
    <location>
        <begin position="1"/>
        <end position="18"/>
    </location>
</feature>
<reference evidence="2 3" key="1">
    <citation type="submission" date="2023-03" db="EMBL/GenBank/DDBJ databases">
        <title>Genome insight into feeding habits of ladybird beetles.</title>
        <authorList>
            <person name="Li H.-S."/>
            <person name="Huang Y.-H."/>
            <person name="Pang H."/>
        </authorList>
    </citation>
    <scope>NUCLEOTIDE SEQUENCE [LARGE SCALE GENOMIC DNA]</scope>
    <source>
        <strain evidence="2">SYSU_2023b</strain>
        <tissue evidence="2">Whole body</tissue>
    </source>
</reference>
<feature type="region of interest" description="Disordered" evidence="1">
    <location>
        <begin position="108"/>
        <end position="140"/>
    </location>
</feature>
<keyword evidence="3" id="KW-1185">Reference proteome</keyword>
<evidence type="ECO:0000313" key="3">
    <source>
        <dbReference type="Proteomes" id="UP001431783"/>
    </source>
</evidence>
<protein>
    <submittedName>
        <fullName evidence="2">Uncharacterized protein</fullName>
    </submittedName>
</protein>
<name>A0AAW1TQC2_9CUCU</name>
<gene>
    <name evidence="2" type="ORF">WA026_017995</name>
</gene>
<dbReference type="Proteomes" id="UP001431783">
    <property type="component" value="Unassembled WGS sequence"/>
</dbReference>
<organism evidence="2 3">
    <name type="scientific">Henosepilachna vigintioctopunctata</name>
    <dbReference type="NCBI Taxonomy" id="420089"/>
    <lineage>
        <taxon>Eukaryota</taxon>
        <taxon>Metazoa</taxon>
        <taxon>Ecdysozoa</taxon>
        <taxon>Arthropoda</taxon>
        <taxon>Hexapoda</taxon>
        <taxon>Insecta</taxon>
        <taxon>Pterygota</taxon>
        <taxon>Neoptera</taxon>
        <taxon>Endopterygota</taxon>
        <taxon>Coleoptera</taxon>
        <taxon>Polyphaga</taxon>
        <taxon>Cucujiformia</taxon>
        <taxon>Coccinelloidea</taxon>
        <taxon>Coccinellidae</taxon>
        <taxon>Epilachninae</taxon>
        <taxon>Epilachnini</taxon>
        <taxon>Henosepilachna</taxon>
    </lineage>
</organism>
<accession>A0AAW1TQC2</accession>
<sequence length="364" mass="41402">MSLAAKSTQSSLLQHTQPNTSLNKTNLNSSDVSGNFESFSKNFDKATSLLNKVAVSKKLNTEDTSQRTSQSNKKRVPFQNLSIMNDLHNFEEFNDSFNITKASQKFKKPAMKRSSTTKTLVEHKKSISEGNTLPSSSKLSGVRLGVDSDDEFENPANMTVFNLAKTKRTILRNDSDDEFETSLYPSKILKKNTAMRIQPVKKTIRERKKQSKVQCDFIEKEAEVSTDTILISDDEISEDGSFEESFVDDATQNMVNDTDMQAKYLQSVRSPENNRKFKLPAHIRPITSDIFSQAVDPEEQNSYVYDSFCVRTQDIGTEPCDLSELEILENKLKERKKNKRKASRCDNNRNSKRRKNIILDSDSE</sequence>
<evidence type="ECO:0000313" key="2">
    <source>
        <dbReference type="EMBL" id="KAK9872530.1"/>
    </source>
</evidence>
<dbReference type="AlphaFoldDB" id="A0AAW1TQC2"/>
<feature type="region of interest" description="Disordered" evidence="1">
    <location>
        <begin position="1"/>
        <end position="27"/>
    </location>
</feature>
<comment type="caution">
    <text evidence="2">The sequence shown here is derived from an EMBL/GenBank/DDBJ whole genome shotgun (WGS) entry which is preliminary data.</text>
</comment>